<dbReference type="InterPro" id="IPR038765">
    <property type="entry name" value="Papain-like_cys_pep_sf"/>
</dbReference>
<reference evidence="8 9" key="1">
    <citation type="submission" date="2024-04" db="EMBL/GenBank/DDBJ databases">
        <title>Human intestinal bacterial collection.</title>
        <authorList>
            <person name="Pauvert C."/>
            <person name="Hitch T.C.A."/>
            <person name="Clavel T."/>
        </authorList>
    </citation>
    <scope>NUCLEOTIDE SEQUENCE [LARGE SCALE GENOMIC DNA]</scope>
    <source>
        <strain evidence="8 9">CLA-AA-H145</strain>
    </source>
</reference>
<dbReference type="RefSeq" id="WP_215759757.1">
    <property type="nucleotide sequence ID" value="NZ_JAHKBE010000019.1"/>
</dbReference>
<feature type="signal peptide" evidence="6">
    <location>
        <begin position="1"/>
        <end position="20"/>
    </location>
</feature>
<dbReference type="Pfam" id="PF13734">
    <property type="entry name" value="Inhibitor_I69"/>
    <property type="match status" value="1"/>
</dbReference>
<evidence type="ECO:0000313" key="8">
    <source>
        <dbReference type="EMBL" id="MEQ2486685.1"/>
    </source>
</evidence>
<dbReference type="InterPro" id="IPR000200">
    <property type="entry name" value="Peptidase_C10"/>
</dbReference>
<dbReference type="InterPro" id="IPR025896">
    <property type="entry name" value="Spi_Prtas-inh"/>
</dbReference>
<evidence type="ECO:0000259" key="7">
    <source>
        <dbReference type="Pfam" id="PF13734"/>
    </source>
</evidence>
<evidence type="ECO:0000256" key="3">
    <source>
        <dbReference type="ARBA" id="ARBA00022729"/>
    </source>
</evidence>
<feature type="domain" description="Spi protease inhibitor" evidence="7">
    <location>
        <begin position="20"/>
        <end position="102"/>
    </location>
</feature>
<gene>
    <name evidence="8" type="ORF">AAAT34_06410</name>
</gene>
<dbReference type="InterPro" id="IPR044934">
    <property type="entry name" value="Streptopain_sf"/>
</dbReference>
<evidence type="ECO:0000256" key="6">
    <source>
        <dbReference type="SAM" id="SignalP"/>
    </source>
</evidence>
<evidence type="ECO:0000256" key="5">
    <source>
        <dbReference type="ARBA" id="ARBA00022807"/>
    </source>
</evidence>
<keyword evidence="9" id="KW-1185">Reference proteome</keyword>
<evidence type="ECO:0000256" key="2">
    <source>
        <dbReference type="ARBA" id="ARBA00022670"/>
    </source>
</evidence>
<protein>
    <submittedName>
        <fullName evidence="8">C10 family peptidase</fullName>
    </submittedName>
</protein>
<comment type="caution">
    <text evidence="8">The sequence shown here is derived from an EMBL/GenBank/DDBJ whole genome shotgun (WGS) entry which is preliminary data.</text>
</comment>
<keyword evidence="4" id="KW-0378">Hydrolase</keyword>
<dbReference type="Gene3D" id="2.60.40.10">
    <property type="entry name" value="Immunoglobulins"/>
    <property type="match status" value="1"/>
</dbReference>
<evidence type="ECO:0000313" key="9">
    <source>
        <dbReference type="Proteomes" id="UP001487296"/>
    </source>
</evidence>
<dbReference type="InterPro" id="IPR013783">
    <property type="entry name" value="Ig-like_fold"/>
</dbReference>
<organism evidence="8 9">
    <name type="scientific">Hallella faecis</name>
    <dbReference type="NCBI Taxonomy" id="2841596"/>
    <lineage>
        <taxon>Bacteria</taxon>
        <taxon>Pseudomonadati</taxon>
        <taxon>Bacteroidota</taxon>
        <taxon>Bacteroidia</taxon>
        <taxon>Bacteroidales</taxon>
        <taxon>Prevotellaceae</taxon>
        <taxon>Hallella</taxon>
    </lineage>
</organism>
<accession>A0ABV1FQN0</accession>
<keyword evidence="3 6" id="KW-0732">Signal</keyword>
<sequence>MNIKFAFTAWTLLLVLQVQANPISRKEARQVAQSFVAIDDASSDNVPNAPYYIFSRGAGKGFVIASGDDEVAPILGYTDQGDYAPNNMPDGLKNMLNAWAKKIGDLQQKQKTRTRQMPKRSVRQRLQLPAYKNAWVDVHPLVKTKWNQDYPYNMFAPNRSDNGQKTLSGCVATAASQIIYYYRKDNPDALLYATPTYSGDWFHAPVTFSLPAGTPVRYDLMKLSGTGTLKQDTAVAVLMYAAGTCAGLGYGYQDGTATAGNIDKMGTAMDNQFNISSKYVGKWNYSQEGWESLAYSNVRDGQPLLYSGASETQGGHAVVLDGYQASTGLFHFNFGWGGYGDGYYTVDDSTGMNGFNTGQSALVNIVPKRQKLSGRLVADKMFYRTDGQITATVKNMGTLAYKGVYVYCAFTKTLPSRSTDNEISTSIASGDSATFTFTYRPTQKKRLYIWLADANKNILDTMSVEVSQSVADLHLNSIRVDAGTATVEHDGVTYQQVNNTQANIAVNLTNGENGSYCQPAFICQVDSLNGTTGAWDKCASRVINKLIFEVGQTRDTLFTFTGLQPNRYYRAMMTKRVSAGVTSEMIFDTPDSIVYFITKYPTLEVVAKGRKATVTGDWNAAIFTSKAQDAAVTSYDMTNVVQLSEQPVAANENALFFTAAPIEGSANVVANGVCDSLLIHTRSEFASAKAFTARKAVLVLDDAKAGEWNDVFMPFSAPLPYGMQGRVVNTIERSRLTVSNVREAEAMKPLLYLADREGLNTIEATDVALSTDTVGSLVDGFWKGSTLKTSLSRQASLLKTPATRLTAFVANEKGTAVAPFATELDSVYRSGYRVFNSSDVAADRNYMQLADSINLAYQVIKEYGKGAEVFLADSLKKFEDMFTYYTCGGDKYMQVRQAYINLGATIRAFLANPVVDAIREVEIGTDVKADEDAPLQYFTLNGQQLARPQRGIVIVKKGHKTWKMVVK</sequence>
<evidence type="ECO:0000256" key="1">
    <source>
        <dbReference type="ARBA" id="ARBA00009693"/>
    </source>
</evidence>
<comment type="similarity">
    <text evidence="1">Belongs to the peptidase C10 family.</text>
</comment>
<feature type="chain" id="PRO_5046285264" evidence="6">
    <location>
        <begin position="21"/>
        <end position="967"/>
    </location>
</feature>
<dbReference type="Proteomes" id="UP001487296">
    <property type="component" value="Unassembled WGS sequence"/>
</dbReference>
<dbReference type="Gene3D" id="3.90.70.50">
    <property type="entry name" value="Peptidase C10, streptopain"/>
    <property type="match status" value="1"/>
</dbReference>
<dbReference type="PRINTS" id="PR00797">
    <property type="entry name" value="STREPTOPAIN"/>
</dbReference>
<proteinExistence type="inferred from homology"/>
<keyword evidence="2" id="KW-0645">Protease</keyword>
<dbReference type="Pfam" id="PF01640">
    <property type="entry name" value="Peptidase_C10"/>
    <property type="match status" value="1"/>
</dbReference>
<evidence type="ECO:0000256" key="4">
    <source>
        <dbReference type="ARBA" id="ARBA00022801"/>
    </source>
</evidence>
<keyword evidence="5" id="KW-0788">Thiol protease</keyword>
<dbReference type="EMBL" id="JBBNFP010000019">
    <property type="protein sequence ID" value="MEQ2486685.1"/>
    <property type="molecule type" value="Genomic_DNA"/>
</dbReference>
<name>A0ABV1FQN0_9BACT</name>
<dbReference type="SUPFAM" id="SSF54001">
    <property type="entry name" value="Cysteine proteinases"/>
    <property type="match status" value="1"/>
</dbReference>